<keyword evidence="4" id="KW-1185">Reference proteome</keyword>
<proteinExistence type="predicted"/>
<reference evidence="3 4" key="1">
    <citation type="submission" date="2019-03" db="EMBL/GenBank/DDBJ databases">
        <authorList>
            <person name="Gaulin E."/>
            <person name="Dumas B."/>
        </authorList>
    </citation>
    <scope>NUCLEOTIDE SEQUENCE [LARGE SCALE GENOMIC DNA]</scope>
    <source>
        <strain evidence="3">CBS 568.67</strain>
    </source>
</reference>
<dbReference type="Pfam" id="PF10354">
    <property type="entry name" value="BMT5-like"/>
    <property type="match status" value="1"/>
</dbReference>
<dbReference type="InterPro" id="IPR036690">
    <property type="entry name" value="Fdx_antiC-bd_sf"/>
</dbReference>
<protein>
    <submittedName>
        <fullName evidence="3">Aste57867_11549 protein</fullName>
    </submittedName>
</protein>
<dbReference type="InterPro" id="IPR019446">
    <property type="entry name" value="BMT5-like"/>
</dbReference>
<dbReference type="GO" id="GO:0005737">
    <property type="term" value="C:cytoplasm"/>
    <property type="evidence" value="ECO:0007669"/>
    <property type="project" value="TreeGrafter"/>
</dbReference>
<dbReference type="OrthoDB" id="273345at2759"/>
<dbReference type="Gene3D" id="3.30.70.380">
    <property type="entry name" value="Ferrodoxin-fold anticodon-binding domain"/>
    <property type="match status" value="1"/>
</dbReference>
<dbReference type="EMBL" id="CAADRA010005312">
    <property type="protein sequence ID" value="VFT88409.1"/>
    <property type="molecule type" value="Genomic_DNA"/>
</dbReference>
<evidence type="ECO:0000313" key="3">
    <source>
        <dbReference type="EMBL" id="VFT88409.1"/>
    </source>
</evidence>
<dbReference type="PANTHER" id="PTHR11538">
    <property type="entry name" value="PHENYLALANYL-TRNA SYNTHETASE"/>
    <property type="match status" value="1"/>
</dbReference>
<accession>A0A485KV58</accession>
<evidence type="ECO:0000313" key="4">
    <source>
        <dbReference type="Proteomes" id="UP000332933"/>
    </source>
</evidence>
<organism evidence="3 4">
    <name type="scientific">Aphanomyces stellatus</name>
    <dbReference type="NCBI Taxonomy" id="120398"/>
    <lineage>
        <taxon>Eukaryota</taxon>
        <taxon>Sar</taxon>
        <taxon>Stramenopiles</taxon>
        <taxon>Oomycota</taxon>
        <taxon>Saprolegniomycetes</taxon>
        <taxon>Saprolegniales</taxon>
        <taxon>Verrucalvaceae</taxon>
        <taxon>Aphanomyces</taxon>
    </lineage>
</organism>
<dbReference type="Gene3D" id="3.40.50.150">
    <property type="entry name" value="Vaccinia Virus protein VP39"/>
    <property type="match status" value="1"/>
</dbReference>
<dbReference type="GO" id="GO:0070475">
    <property type="term" value="P:rRNA base methylation"/>
    <property type="evidence" value="ECO:0007669"/>
    <property type="project" value="InterPro"/>
</dbReference>
<dbReference type="GO" id="GO:0070042">
    <property type="term" value="F:rRNA (uridine-N3-)-methyltransferase activity"/>
    <property type="evidence" value="ECO:0007669"/>
    <property type="project" value="InterPro"/>
</dbReference>
<dbReference type="EMBL" id="VJMH01005291">
    <property type="protein sequence ID" value="KAF0697790.1"/>
    <property type="molecule type" value="Genomic_DNA"/>
</dbReference>
<evidence type="ECO:0000259" key="1">
    <source>
        <dbReference type="Pfam" id="PF10354"/>
    </source>
</evidence>
<dbReference type="InterPro" id="IPR029063">
    <property type="entry name" value="SAM-dependent_MTases_sf"/>
</dbReference>
<dbReference type="AlphaFoldDB" id="A0A485KV58"/>
<dbReference type="Proteomes" id="UP000332933">
    <property type="component" value="Unassembled WGS sequence"/>
</dbReference>
<dbReference type="PANTHER" id="PTHR11538:SF26">
    <property type="entry name" value="FERREDOXIN-FOLD ANTICODON-BINDING DOMAIN-CONTAINING PROTEIN 1"/>
    <property type="match status" value="1"/>
</dbReference>
<reference evidence="2" key="2">
    <citation type="submission" date="2019-06" db="EMBL/GenBank/DDBJ databases">
        <title>Genomics analysis of Aphanomyces spp. identifies a new class of oomycete effector associated with host adaptation.</title>
        <authorList>
            <person name="Gaulin E."/>
        </authorList>
    </citation>
    <scope>NUCLEOTIDE SEQUENCE</scope>
    <source>
        <strain evidence="2">CBS 578.67</strain>
    </source>
</reference>
<dbReference type="SUPFAM" id="SSF53335">
    <property type="entry name" value="S-adenosyl-L-methionine-dependent methyltransferases"/>
    <property type="match status" value="1"/>
</dbReference>
<sequence>MLQRLVGASGNCRWASSTSRLRHAWLHPSRASLSSKEVLDLDIQGHQKQRATPSPFSILIVGDGNFSYSNAVATAFQDAKADVHIVATSLDTRDELDEMYPTAAAAIAALDAKDVRVVHGINARSLAGHKEALGHAASFDRIVFNFPHFAEDGNTRNKISKHRELLADFFVSCRAVLAPHGQIWLALCAGQGGTPAETTVVRSAGDTWQVVPCAAAGRFLLLDVHPFPYAALSRLGYHSVGYRLEERAFHSEDGLVHVFGHEAATQARFAQTWSRNVSMWLGPKFTQNAMEAAFREVLGPGVTIEFTQEDEYTCAKTARRSLMFRVDVESRVHNFTRQRLTDYIRIVGAKLEQDGVAVIR</sequence>
<evidence type="ECO:0000313" key="2">
    <source>
        <dbReference type="EMBL" id="KAF0697790.1"/>
    </source>
</evidence>
<gene>
    <name evidence="3" type="primary">Aste57867_11549</name>
    <name evidence="2" type="ORF">As57867_011506</name>
    <name evidence="3" type="ORF">ASTE57867_11549</name>
</gene>
<feature type="domain" description="25S rRNA (uridine-N(3))-methyltransferase BMT5-like" evidence="1">
    <location>
        <begin position="59"/>
        <end position="232"/>
    </location>
</feature>
<name>A0A485KV58_9STRA</name>